<protein>
    <submittedName>
        <fullName evidence="1">Uncharacterized protein</fullName>
    </submittedName>
</protein>
<gene>
    <name evidence="1" type="ORF">MENTE1834_LOCUS28177</name>
</gene>
<organism evidence="1 2">
    <name type="scientific">Meloidogyne enterolobii</name>
    <name type="common">Root-knot nematode worm</name>
    <name type="synonym">Meloidogyne mayaguensis</name>
    <dbReference type="NCBI Taxonomy" id="390850"/>
    <lineage>
        <taxon>Eukaryota</taxon>
        <taxon>Metazoa</taxon>
        <taxon>Ecdysozoa</taxon>
        <taxon>Nematoda</taxon>
        <taxon>Chromadorea</taxon>
        <taxon>Rhabditida</taxon>
        <taxon>Tylenchina</taxon>
        <taxon>Tylenchomorpha</taxon>
        <taxon>Tylenchoidea</taxon>
        <taxon>Meloidogynidae</taxon>
        <taxon>Meloidogyninae</taxon>
        <taxon>Meloidogyne</taxon>
    </lineage>
</organism>
<sequence>MCIFFFFFFVWAQSPFIFKNYFFAILKVFLKVFLFFIFVLPNAIVFNNKCFLKIVFFCIFDKIIFVSMKLKKEKLL</sequence>
<dbReference type="EMBL" id="CAVMJV010000043">
    <property type="protein sequence ID" value="CAK5080967.1"/>
    <property type="molecule type" value="Genomic_DNA"/>
</dbReference>
<reference evidence="1" key="1">
    <citation type="submission" date="2023-11" db="EMBL/GenBank/DDBJ databases">
        <authorList>
            <person name="Poullet M."/>
        </authorList>
    </citation>
    <scope>NUCLEOTIDE SEQUENCE</scope>
    <source>
        <strain evidence="1">E1834</strain>
    </source>
</reference>
<accession>A0ACB0ZPC6</accession>
<evidence type="ECO:0000313" key="1">
    <source>
        <dbReference type="EMBL" id="CAK5080967.1"/>
    </source>
</evidence>
<name>A0ACB0ZPC6_MELEN</name>
<proteinExistence type="predicted"/>
<evidence type="ECO:0000313" key="2">
    <source>
        <dbReference type="Proteomes" id="UP001497535"/>
    </source>
</evidence>
<dbReference type="Proteomes" id="UP001497535">
    <property type="component" value="Unassembled WGS sequence"/>
</dbReference>
<keyword evidence="2" id="KW-1185">Reference proteome</keyword>
<comment type="caution">
    <text evidence="1">The sequence shown here is derived from an EMBL/GenBank/DDBJ whole genome shotgun (WGS) entry which is preliminary data.</text>
</comment>